<name>U9TX03_RHIID</name>
<reference evidence="2" key="1">
    <citation type="submission" date="2013-07" db="EMBL/GenBank/DDBJ databases">
        <title>The genome of an arbuscular mycorrhizal fungus provides insights into the evolution of the oldest plant symbiosis.</title>
        <authorList>
            <consortium name="DOE Joint Genome Institute"/>
            <person name="Tisserant E."/>
            <person name="Malbreil M."/>
            <person name="Kuo A."/>
            <person name="Kohler A."/>
            <person name="Symeonidi A."/>
            <person name="Balestrini R."/>
            <person name="Charron P."/>
            <person name="Duensing N."/>
            <person name="Frei-dit-Frey N."/>
            <person name="Gianinazzi-Pearson V."/>
            <person name="Gilbert B."/>
            <person name="Handa Y."/>
            <person name="Hijri M."/>
            <person name="Kaul R."/>
            <person name="Kawaguchi M."/>
            <person name="Krajinski F."/>
            <person name="Lammers P."/>
            <person name="Lapierre D."/>
            <person name="Masclaux F.G."/>
            <person name="Murat C."/>
            <person name="Morin E."/>
            <person name="Ndikumana S."/>
            <person name="Pagni M."/>
            <person name="Petitpierre D."/>
            <person name="Requena N."/>
            <person name="Rosikiewicz P."/>
            <person name="Riley R."/>
            <person name="Saito K."/>
            <person name="San Clemente H."/>
            <person name="Shapiro H."/>
            <person name="van Tuinen D."/>
            <person name="Becard G."/>
            <person name="Bonfante P."/>
            <person name="Paszkowski U."/>
            <person name="Shachar-Hill Y."/>
            <person name="Young J.P."/>
            <person name="Sanders I.R."/>
            <person name="Henrissat B."/>
            <person name="Rensing S.A."/>
            <person name="Grigoriev I.V."/>
            <person name="Corradi N."/>
            <person name="Roux C."/>
            <person name="Martin F."/>
        </authorList>
    </citation>
    <scope>NUCLEOTIDE SEQUENCE</scope>
    <source>
        <strain evidence="2">DAOM 197198</strain>
    </source>
</reference>
<dbReference type="EMBL" id="KI284675">
    <property type="protein sequence ID" value="ESA12689.1"/>
    <property type="molecule type" value="Genomic_DNA"/>
</dbReference>
<dbReference type="AlphaFoldDB" id="U9TX03"/>
<evidence type="ECO:0000313" key="2">
    <source>
        <dbReference type="EMBL" id="ESA12689.1"/>
    </source>
</evidence>
<organism evidence="2">
    <name type="scientific">Rhizophagus irregularis (strain DAOM 181602 / DAOM 197198 / MUCL 43194)</name>
    <name type="common">Arbuscular mycorrhizal fungus</name>
    <name type="synonym">Glomus intraradices</name>
    <dbReference type="NCBI Taxonomy" id="747089"/>
    <lineage>
        <taxon>Eukaryota</taxon>
        <taxon>Fungi</taxon>
        <taxon>Fungi incertae sedis</taxon>
        <taxon>Mucoromycota</taxon>
        <taxon>Glomeromycotina</taxon>
        <taxon>Glomeromycetes</taxon>
        <taxon>Glomerales</taxon>
        <taxon>Glomeraceae</taxon>
        <taxon>Rhizophagus</taxon>
    </lineage>
</organism>
<protein>
    <submittedName>
        <fullName evidence="2">Uncharacterized protein</fullName>
    </submittedName>
</protein>
<dbReference type="HOGENOM" id="CLU_1982731_0_0_1"/>
<proteinExistence type="predicted"/>
<feature type="region of interest" description="Disordered" evidence="1">
    <location>
        <begin position="1"/>
        <end position="29"/>
    </location>
</feature>
<gene>
    <name evidence="2" type="ORF">GLOINDRAFT_96222</name>
</gene>
<evidence type="ECO:0000256" key="1">
    <source>
        <dbReference type="SAM" id="MobiDB-lite"/>
    </source>
</evidence>
<sequence>MAEKPSQKMDETTREGFSKTMEKVNGKKVREVTTEGRLVTVGPYPPIRVHTSSDALCLLWSFYIKLPTRRATLEKQRNFLIRKVGVLKRQFMMMERRKKYRPHGAIRGDKEDQKPLKIEETRLAVI</sequence>
<accession>U9TX03</accession>